<reference evidence="5 6" key="1">
    <citation type="submission" date="2014-06" db="EMBL/GenBank/DDBJ databases">
        <title>Draft genome sequence of Idiomarina sp. MCCC 1A10513.</title>
        <authorList>
            <person name="Du J."/>
            <person name="Lai Q."/>
            <person name="Shao Z."/>
        </authorList>
    </citation>
    <scope>NUCLEOTIDE SEQUENCE [LARGE SCALE GENOMIC DNA]</scope>
    <source>
        <strain evidence="5 6">MCCC 1A10513</strain>
    </source>
</reference>
<evidence type="ECO:0000259" key="4">
    <source>
        <dbReference type="SMART" id="SM00382"/>
    </source>
</evidence>
<evidence type="ECO:0000256" key="2">
    <source>
        <dbReference type="ARBA" id="ARBA00022741"/>
    </source>
</evidence>
<dbReference type="STRING" id="1517416.IDAT_12925"/>
<comment type="similarity">
    <text evidence="1">Belongs to the IS21/IS1162 putative ATP-binding protein family.</text>
</comment>
<evidence type="ECO:0000313" key="5">
    <source>
        <dbReference type="EMBL" id="KFZ27761.1"/>
    </source>
</evidence>
<dbReference type="FunFam" id="3.40.50.300:FF:000606">
    <property type="entry name" value="IS100 transposase orfB"/>
    <property type="match status" value="1"/>
</dbReference>
<dbReference type="NCBIfam" id="NF006616">
    <property type="entry name" value="PRK09183.1"/>
    <property type="match status" value="1"/>
</dbReference>
<accession>A0A094J5D7</accession>
<dbReference type="Gene3D" id="3.40.50.300">
    <property type="entry name" value="P-loop containing nucleotide triphosphate hydrolases"/>
    <property type="match status" value="1"/>
</dbReference>
<evidence type="ECO:0000313" key="6">
    <source>
        <dbReference type="Proteomes" id="UP000053718"/>
    </source>
</evidence>
<sequence length="265" mass="29237">MNLQQERILDACETLKLGTISSEWSAVADKTSAKEGTFADFLEQLLQLELQARTRRTQETLLKFAGFPALKSFDDYDFKFASGAPRQQLKELTGLAFVERAENIVLLGPSGVGKSHLAISLGYLAVMRGIKTRFITAADLMLQLATAKSQGRLEQYLKRSVLAPKLLIIDEIGYLPFGRDEANLFFNVIAKRYEQGSVIVTSNLPFSQWSNAFADDTTLTAALLDRLLHHSHIVQISGESFRLKGKKAAGIIPAVETSTEVLVDA</sequence>
<dbReference type="RefSeq" id="WP_034734397.1">
    <property type="nucleotide sequence ID" value="NZ_JPIN01000031.1"/>
</dbReference>
<dbReference type="InterPro" id="IPR002611">
    <property type="entry name" value="IstB_ATP-bd"/>
</dbReference>
<comment type="caution">
    <text evidence="5">The sequence shown here is derived from an EMBL/GenBank/DDBJ whole genome shotgun (WGS) entry which is preliminary data.</text>
</comment>
<keyword evidence="2" id="KW-0547">Nucleotide-binding</keyword>
<keyword evidence="3" id="KW-0067">ATP-binding</keyword>
<dbReference type="EMBL" id="JPIN01000031">
    <property type="protein sequence ID" value="KFZ27761.1"/>
    <property type="molecule type" value="Genomic_DNA"/>
</dbReference>
<dbReference type="InterPro" id="IPR047661">
    <property type="entry name" value="IstB"/>
</dbReference>
<gene>
    <name evidence="5" type="ORF">IDAT_12925</name>
</gene>
<dbReference type="SUPFAM" id="SSF52540">
    <property type="entry name" value="P-loop containing nucleoside triphosphate hydrolases"/>
    <property type="match status" value="1"/>
</dbReference>
<dbReference type="Pfam" id="PF01695">
    <property type="entry name" value="IstB_IS21"/>
    <property type="match status" value="1"/>
</dbReference>
<proteinExistence type="inferred from homology"/>
<protein>
    <submittedName>
        <fullName evidence="5">ATPase AAA</fullName>
    </submittedName>
</protein>
<dbReference type="InterPro" id="IPR003593">
    <property type="entry name" value="AAA+_ATPase"/>
</dbReference>
<dbReference type="GO" id="GO:0006260">
    <property type="term" value="P:DNA replication"/>
    <property type="evidence" value="ECO:0007669"/>
    <property type="project" value="TreeGrafter"/>
</dbReference>
<dbReference type="SMART" id="SM00382">
    <property type="entry name" value="AAA"/>
    <property type="match status" value="1"/>
</dbReference>
<dbReference type="Proteomes" id="UP000053718">
    <property type="component" value="Unassembled WGS sequence"/>
</dbReference>
<dbReference type="GO" id="GO:0005524">
    <property type="term" value="F:ATP binding"/>
    <property type="evidence" value="ECO:0007669"/>
    <property type="project" value="UniProtKB-KW"/>
</dbReference>
<evidence type="ECO:0000256" key="3">
    <source>
        <dbReference type="ARBA" id="ARBA00022840"/>
    </source>
</evidence>
<keyword evidence="6" id="KW-1185">Reference proteome</keyword>
<dbReference type="InterPro" id="IPR028350">
    <property type="entry name" value="DNAC/IstB-like"/>
</dbReference>
<dbReference type="OrthoDB" id="9773429at2"/>
<organism evidence="5 6">
    <name type="scientific">Pseudidiomarina atlantica</name>
    <dbReference type="NCBI Taxonomy" id="1517416"/>
    <lineage>
        <taxon>Bacteria</taxon>
        <taxon>Pseudomonadati</taxon>
        <taxon>Pseudomonadota</taxon>
        <taxon>Gammaproteobacteria</taxon>
        <taxon>Alteromonadales</taxon>
        <taxon>Idiomarinaceae</taxon>
        <taxon>Pseudidiomarina</taxon>
    </lineage>
</organism>
<dbReference type="PANTHER" id="PTHR30050:SF4">
    <property type="entry name" value="ATP-BINDING PROTEIN RV3427C IN INSERTION SEQUENCE-RELATED"/>
    <property type="match status" value="1"/>
</dbReference>
<dbReference type="NCBIfam" id="NF038214">
    <property type="entry name" value="IS21_help_AAA"/>
    <property type="match status" value="1"/>
</dbReference>
<name>A0A094J5D7_9GAMM</name>
<dbReference type="InterPro" id="IPR027417">
    <property type="entry name" value="P-loop_NTPase"/>
</dbReference>
<dbReference type="PANTHER" id="PTHR30050">
    <property type="entry name" value="CHROMOSOMAL REPLICATION INITIATOR PROTEIN DNAA"/>
    <property type="match status" value="1"/>
</dbReference>
<evidence type="ECO:0000256" key="1">
    <source>
        <dbReference type="ARBA" id="ARBA00008059"/>
    </source>
</evidence>
<feature type="domain" description="AAA+ ATPase" evidence="4">
    <location>
        <begin position="100"/>
        <end position="237"/>
    </location>
</feature>
<dbReference type="eggNOG" id="COG1484">
    <property type="taxonomic scope" value="Bacteria"/>
</dbReference>
<dbReference type="AlphaFoldDB" id="A0A094J5D7"/>
<dbReference type="CDD" id="cd00009">
    <property type="entry name" value="AAA"/>
    <property type="match status" value="1"/>
</dbReference>
<dbReference type="PIRSF" id="PIRSF003073">
    <property type="entry name" value="DNAC_TnpB_IstB"/>
    <property type="match status" value="1"/>
</dbReference>